<evidence type="ECO:0000256" key="5">
    <source>
        <dbReference type="PROSITE-ProRule" id="PRU01240"/>
    </source>
</evidence>
<dbReference type="InterPro" id="IPR000209">
    <property type="entry name" value="Peptidase_S8/S53_dom"/>
</dbReference>
<dbReference type="PANTHER" id="PTHR43806">
    <property type="entry name" value="PEPTIDASE S8"/>
    <property type="match status" value="1"/>
</dbReference>
<dbReference type="InterPro" id="IPR034193">
    <property type="entry name" value="PCSK9_ProteinaseK-like"/>
</dbReference>
<comment type="similarity">
    <text evidence="1 5 6">Belongs to the peptidase S8 family.</text>
</comment>
<protein>
    <recommendedName>
        <fullName evidence="8">Peptidase S8/S53 domain-containing protein</fullName>
    </recommendedName>
</protein>
<dbReference type="GO" id="GO:0006508">
    <property type="term" value="P:proteolysis"/>
    <property type="evidence" value="ECO:0007669"/>
    <property type="project" value="UniProtKB-KW"/>
</dbReference>
<dbReference type="InterPro" id="IPR023827">
    <property type="entry name" value="Peptidase_S8_Asp-AS"/>
</dbReference>
<name>A0A9P8TSE4_WICPI</name>
<evidence type="ECO:0000256" key="6">
    <source>
        <dbReference type="RuleBase" id="RU003355"/>
    </source>
</evidence>
<dbReference type="InterPro" id="IPR015500">
    <property type="entry name" value="Peptidase_S8_subtilisin-rel"/>
</dbReference>
<evidence type="ECO:0000313" key="9">
    <source>
        <dbReference type="EMBL" id="KAH3688940.1"/>
    </source>
</evidence>
<feature type="non-terminal residue" evidence="9">
    <location>
        <position position="1"/>
    </location>
</feature>
<dbReference type="InterPro" id="IPR023828">
    <property type="entry name" value="Peptidase_S8_Ser-AS"/>
</dbReference>
<accession>A0A9P8TSE4</accession>
<feature type="compositionally biased region" description="Basic and acidic residues" evidence="7">
    <location>
        <begin position="13"/>
        <end position="30"/>
    </location>
</feature>
<feature type="compositionally biased region" description="Pro residues" evidence="7">
    <location>
        <begin position="55"/>
        <end position="79"/>
    </location>
</feature>
<keyword evidence="3 5" id="KW-0378">Hydrolase</keyword>
<comment type="caution">
    <text evidence="9">The sequence shown here is derived from an EMBL/GenBank/DDBJ whole genome shotgun (WGS) entry which is preliminary data.</text>
</comment>
<dbReference type="Pfam" id="PF00082">
    <property type="entry name" value="Peptidase_S8"/>
    <property type="match status" value="1"/>
</dbReference>
<gene>
    <name evidence="9" type="ORF">WICPIJ_000068</name>
</gene>
<evidence type="ECO:0000256" key="1">
    <source>
        <dbReference type="ARBA" id="ARBA00011073"/>
    </source>
</evidence>
<dbReference type="PROSITE" id="PS00138">
    <property type="entry name" value="SUBTILASE_SER"/>
    <property type="match status" value="1"/>
</dbReference>
<dbReference type="InterPro" id="IPR022398">
    <property type="entry name" value="Peptidase_S8_His-AS"/>
</dbReference>
<feature type="compositionally biased region" description="Acidic residues" evidence="7">
    <location>
        <begin position="106"/>
        <end position="144"/>
    </location>
</feature>
<dbReference type="PROSITE" id="PS51892">
    <property type="entry name" value="SUBTILASE"/>
    <property type="match status" value="1"/>
</dbReference>
<evidence type="ECO:0000259" key="8">
    <source>
        <dbReference type="Pfam" id="PF00082"/>
    </source>
</evidence>
<proteinExistence type="inferred from homology"/>
<dbReference type="SUPFAM" id="SSF52743">
    <property type="entry name" value="Subtilisin-like"/>
    <property type="match status" value="1"/>
</dbReference>
<keyword evidence="2 5" id="KW-0645">Protease</keyword>
<dbReference type="InterPro" id="IPR050131">
    <property type="entry name" value="Peptidase_S8_subtilisin-like"/>
</dbReference>
<reference evidence="9" key="1">
    <citation type="journal article" date="2021" name="Open Biol.">
        <title>Shared evolutionary footprints suggest mitochondrial oxidative damage underlies multiple complex I losses in fungi.</title>
        <authorList>
            <person name="Schikora-Tamarit M.A."/>
            <person name="Marcet-Houben M."/>
            <person name="Nosek J."/>
            <person name="Gabaldon T."/>
        </authorList>
    </citation>
    <scope>NUCLEOTIDE SEQUENCE</scope>
    <source>
        <strain evidence="9">CBS2887</strain>
    </source>
</reference>
<feature type="domain" description="Peptidase S8/S53" evidence="8">
    <location>
        <begin position="202"/>
        <end position="425"/>
    </location>
</feature>
<dbReference type="GO" id="GO:0004252">
    <property type="term" value="F:serine-type endopeptidase activity"/>
    <property type="evidence" value="ECO:0007669"/>
    <property type="project" value="UniProtKB-UniRule"/>
</dbReference>
<keyword evidence="10" id="KW-1185">Reference proteome</keyword>
<dbReference type="EMBL" id="JAEUBG010000050">
    <property type="protein sequence ID" value="KAH3688940.1"/>
    <property type="molecule type" value="Genomic_DNA"/>
</dbReference>
<dbReference type="PRINTS" id="PR00723">
    <property type="entry name" value="SUBTILISIN"/>
</dbReference>
<evidence type="ECO:0000256" key="2">
    <source>
        <dbReference type="ARBA" id="ARBA00022670"/>
    </source>
</evidence>
<feature type="active site" description="Charge relay system" evidence="5">
    <location>
        <position position="211"/>
    </location>
</feature>
<feature type="compositionally biased region" description="Acidic residues" evidence="7">
    <location>
        <begin position="80"/>
        <end position="98"/>
    </location>
</feature>
<organism evidence="9 10">
    <name type="scientific">Wickerhamomyces pijperi</name>
    <name type="common">Yeast</name>
    <name type="synonym">Pichia pijperi</name>
    <dbReference type="NCBI Taxonomy" id="599730"/>
    <lineage>
        <taxon>Eukaryota</taxon>
        <taxon>Fungi</taxon>
        <taxon>Dikarya</taxon>
        <taxon>Ascomycota</taxon>
        <taxon>Saccharomycotina</taxon>
        <taxon>Saccharomycetes</taxon>
        <taxon>Phaffomycetales</taxon>
        <taxon>Wickerhamomycetaceae</taxon>
        <taxon>Wickerhamomyces</taxon>
    </lineage>
</organism>
<dbReference type="InterPro" id="IPR036852">
    <property type="entry name" value="Peptidase_S8/S53_dom_sf"/>
</dbReference>
<evidence type="ECO:0000313" key="10">
    <source>
        <dbReference type="Proteomes" id="UP000774326"/>
    </source>
</evidence>
<evidence type="ECO:0000256" key="4">
    <source>
        <dbReference type="ARBA" id="ARBA00022825"/>
    </source>
</evidence>
<dbReference type="CDD" id="cd04077">
    <property type="entry name" value="Peptidases_S8_PCSK9_ProteinaseK_like"/>
    <property type="match status" value="1"/>
</dbReference>
<evidence type="ECO:0000256" key="7">
    <source>
        <dbReference type="SAM" id="MobiDB-lite"/>
    </source>
</evidence>
<reference evidence="9" key="2">
    <citation type="submission" date="2021-01" db="EMBL/GenBank/DDBJ databases">
        <authorList>
            <person name="Schikora-Tamarit M.A."/>
        </authorList>
    </citation>
    <scope>NUCLEOTIDE SEQUENCE</scope>
    <source>
        <strain evidence="9">CBS2887</strain>
    </source>
</reference>
<feature type="active site" description="Charge relay system" evidence="5">
    <location>
        <position position="399"/>
    </location>
</feature>
<dbReference type="PROSITE" id="PS00137">
    <property type="entry name" value="SUBTILASE_HIS"/>
    <property type="match status" value="1"/>
</dbReference>
<dbReference type="FunFam" id="3.40.50.200:FF:000007">
    <property type="entry name" value="Subtilisin-like serine protease"/>
    <property type="match status" value="1"/>
</dbReference>
<dbReference type="PROSITE" id="PS00136">
    <property type="entry name" value="SUBTILASE_ASP"/>
    <property type="match status" value="1"/>
</dbReference>
<dbReference type="Gene3D" id="3.40.50.200">
    <property type="entry name" value="Peptidase S8/S53 domain"/>
    <property type="match status" value="1"/>
</dbReference>
<dbReference type="Proteomes" id="UP000774326">
    <property type="component" value="Unassembled WGS sequence"/>
</dbReference>
<evidence type="ECO:0000256" key="3">
    <source>
        <dbReference type="ARBA" id="ARBA00022801"/>
    </source>
</evidence>
<dbReference type="PANTHER" id="PTHR43806:SF13">
    <property type="entry name" value="SUBTILASE-TYPE PROTEINASE RRT12"/>
    <property type="match status" value="1"/>
</dbReference>
<dbReference type="AlphaFoldDB" id="A0A9P8TSE4"/>
<feature type="compositionally biased region" description="Acidic residues" evidence="7">
    <location>
        <begin position="1"/>
        <end position="12"/>
    </location>
</feature>
<sequence>PGPDDWFGEPDDEARSPEEIEERNRTRDPNKIPTSTPSPASEPVPELSIKEPELTPAPLPTPPPEAPIEEPAPLPTPPPEPEEEDDDVEDEDEDDEDCDHDHGDYKEEECDHDGEDDDEDEDSGHEDESDGYSDDDDDDEEDEDHVGTWEEGESDKVLISARGETPDYETQSDAPGHLSRISFREGLYTRSMPYDYLYNKKGSGVTAYILDTGIAIEHPDFQGRAVRGGNFVADEPEGDQHGHGTHVAGLVGSKTFGVAKDVTIVEVKVLGGNGSGAISSILSGIEYAVNEHKKHGGKSVANLSLGSTINPIIDEAVNAAFKEGVVMVCAAGNSNLDVAFTSPARARGSFTVGALDTKGDTIAIFSNYGKKTDIFASGVDVLSLNSKDFDKPLKMSGTSMASPIVAGLVATQLEDDDCGPYDVRGRVVDLSIKDEISIKGLFNVYKYQGTPNRISFNGVGDSGSSKNKLTIQEPMFEQDQDLLKYVQDINEIDVIDRELWELSEKRYQEREQQIAGGGVPGVAV</sequence>
<keyword evidence="4 5" id="KW-0720">Serine protease</keyword>
<feature type="active site" description="Charge relay system" evidence="5">
    <location>
        <position position="243"/>
    </location>
</feature>
<dbReference type="OrthoDB" id="3980214at2759"/>
<feature type="region of interest" description="Disordered" evidence="7">
    <location>
        <begin position="1"/>
        <end position="158"/>
    </location>
</feature>